<dbReference type="EMBL" id="JABSTU010000006">
    <property type="protein sequence ID" value="KAH8027351.1"/>
    <property type="molecule type" value="Genomic_DNA"/>
</dbReference>
<evidence type="ECO:0000259" key="1">
    <source>
        <dbReference type="PROSITE" id="PS50279"/>
    </source>
</evidence>
<dbReference type="InterPro" id="IPR036880">
    <property type="entry name" value="Kunitz_BPTI_sf"/>
</dbReference>
<gene>
    <name evidence="2" type="ORF">HPB51_004703</name>
</gene>
<reference evidence="2" key="1">
    <citation type="journal article" date="2020" name="Cell">
        <title>Large-Scale Comparative Analyses of Tick Genomes Elucidate Their Genetic Diversity and Vector Capacities.</title>
        <authorList>
            <consortium name="Tick Genome and Microbiome Consortium (TIGMIC)"/>
            <person name="Jia N."/>
            <person name="Wang J."/>
            <person name="Shi W."/>
            <person name="Du L."/>
            <person name="Sun Y."/>
            <person name="Zhan W."/>
            <person name="Jiang J.F."/>
            <person name="Wang Q."/>
            <person name="Zhang B."/>
            <person name="Ji P."/>
            <person name="Bell-Sakyi L."/>
            <person name="Cui X.M."/>
            <person name="Yuan T.T."/>
            <person name="Jiang B.G."/>
            <person name="Yang W.F."/>
            <person name="Lam T.T."/>
            <person name="Chang Q.C."/>
            <person name="Ding S.J."/>
            <person name="Wang X.J."/>
            <person name="Zhu J.G."/>
            <person name="Ruan X.D."/>
            <person name="Zhao L."/>
            <person name="Wei J.T."/>
            <person name="Ye R.Z."/>
            <person name="Que T.C."/>
            <person name="Du C.H."/>
            <person name="Zhou Y.H."/>
            <person name="Cheng J.X."/>
            <person name="Dai P.F."/>
            <person name="Guo W.B."/>
            <person name="Han X.H."/>
            <person name="Huang E.J."/>
            <person name="Li L.F."/>
            <person name="Wei W."/>
            <person name="Gao Y.C."/>
            <person name="Liu J.Z."/>
            <person name="Shao H.Z."/>
            <person name="Wang X."/>
            <person name="Wang C.C."/>
            <person name="Yang T.C."/>
            <person name="Huo Q.B."/>
            <person name="Li W."/>
            <person name="Chen H.Y."/>
            <person name="Chen S.E."/>
            <person name="Zhou L.G."/>
            <person name="Ni X.B."/>
            <person name="Tian J.H."/>
            <person name="Sheng Y."/>
            <person name="Liu T."/>
            <person name="Pan Y.S."/>
            <person name="Xia L.Y."/>
            <person name="Li J."/>
            <person name="Zhao F."/>
            <person name="Cao W.C."/>
        </authorList>
    </citation>
    <scope>NUCLEOTIDE SEQUENCE</scope>
    <source>
        <strain evidence="2">Rmic-2018</strain>
    </source>
</reference>
<dbReference type="InterPro" id="IPR002223">
    <property type="entry name" value="Kunitz_BPTI"/>
</dbReference>
<evidence type="ECO:0000313" key="3">
    <source>
        <dbReference type="Proteomes" id="UP000821866"/>
    </source>
</evidence>
<proteinExistence type="predicted"/>
<keyword evidence="3" id="KW-1185">Reference proteome</keyword>
<comment type="caution">
    <text evidence="2">The sequence shown here is derived from an EMBL/GenBank/DDBJ whole genome shotgun (WGS) entry which is preliminary data.</text>
</comment>
<feature type="domain" description="BPTI/Kunitz inhibitor" evidence="1">
    <location>
        <begin position="1"/>
        <end position="47"/>
    </location>
</feature>
<dbReference type="PROSITE" id="PS50279">
    <property type="entry name" value="BPTI_KUNITZ_2"/>
    <property type="match status" value="1"/>
</dbReference>
<evidence type="ECO:0000313" key="2">
    <source>
        <dbReference type="EMBL" id="KAH8027351.1"/>
    </source>
</evidence>
<protein>
    <recommendedName>
        <fullName evidence="1">BPTI/Kunitz inhibitor domain-containing protein</fullName>
    </recommendedName>
</protein>
<dbReference type="VEuPathDB" id="VectorBase:LOC119167953"/>
<sequence length="174" mass="19701">MEAVGDCAVNINKYFFNETARMCERFYWNGCLKRGVYETRFECALNCNPGESAGRCGQPPPPGCSSAMIRTSRLFPPLMRRRQLRATRPLSSMGRPGRPGMKTRPLLTPPLWVMNQAKIPIVPTFPVANNFEIDAYYYDIMTRTCKHYKFCGPQSAPAGSNFFTSITDCIMECE</sequence>
<dbReference type="Pfam" id="PF00014">
    <property type="entry name" value="Kunitz_BPTI"/>
    <property type="match status" value="1"/>
</dbReference>
<name>A0A9J6DYP0_RHIMP</name>
<organism evidence="2 3">
    <name type="scientific">Rhipicephalus microplus</name>
    <name type="common">Cattle tick</name>
    <name type="synonym">Boophilus microplus</name>
    <dbReference type="NCBI Taxonomy" id="6941"/>
    <lineage>
        <taxon>Eukaryota</taxon>
        <taxon>Metazoa</taxon>
        <taxon>Ecdysozoa</taxon>
        <taxon>Arthropoda</taxon>
        <taxon>Chelicerata</taxon>
        <taxon>Arachnida</taxon>
        <taxon>Acari</taxon>
        <taxon>Parasitiformes</taxon>
        <taxon>Ixodida</taxon>
        <taxon>Ixodoidea</taxon>
        <taxon>Ixodidae</taxon>
        <taxon>Rhipicephalinae</taxon>
        <taxon>Rhipicephalus</taxon>
        <taxon>Boophilus</taxon>
    </lineage>
</organism>
<dbReference type="Proteomes" id="UP000821866">
    <property type="component" value="Chromosome 4"/>
</dbReference>
<reference evidence="2" key="2">
    <citation type="submission" date="2021-09" db="EMBL/GenBank/DDBJ databases">
        <authorList>
            <person name="Jia N."/>
            <person name="Wang J."/>
            <person name="Shi W."/>
            <person name="Du L."/>
            <person name="Sun Y."/>
            <person name="Zhan W."/>
            <person name="Jiang J."/>
            <person name="Wang Q."/>
            <person name="Zhang B."/>
            <person name="Ji P."/>
            <person name="Sakyi L.B."/>
            <person name="Cui X."/>
            <person name="Yuan T."/>
            <person name="Jiang B."/>
            <person name="Yang W."/>
            <person name="Lam T.T.-Y."/>
            <person name="Chang Q."/>
            <person name="Ding S."/>
            <person name="Wang X."/>
            <person name="Zhu J."/>
            <person name="Ruan X."/>
            <person name="Zhao L."/>
            <person name="Wei J."/>
            <person name="Que T."/>
            <person name="Du C."/>
            <person name="Cheng J."/>
            <person name="Dai P."/>
            <person name="Han X."/>
            <person name="Huang E."/>
            <person name="Gao Y."/>
            <person name="Liu J."/>
            <person name="Shao H."/>
            <person name="Ye R."/>
            <person name="Li L."/>
            <person name="Wei W."/>
            <person name="Wang X."/>
            <person name="Wang C."/>
            <person name="Huo Q."/>
            <person name="Li W."/>
            <person name="Guo W."/>
            <person name="Chen H."/>
            <person name="Chen S."/>
            <person name="Zhou L."/>
            <person name="Zhou L."/>
            <person name="Ni X."/>
            <person name="Tian J."/>
            <person name="Zhou Y."/>
            <person name="Sheng Y."/>
            <person name="Liu T."/>
            <person name="Pan Y."/>
            <person name="Xia L."/>
            <person name="Li J."/>
            <person name="Zhao F."/>
            <person name="Cao W."/>
        </authorList>
    </citation>
    <scope>NUCLEOTIDE SEQUENCE</scope>
    <source>
        <strain evidence="2">Rmic-2018</strain>
        <tissue evidence="2">Larvae</tissue>
    </source>
</reference>
<accession>A0A9J6DYP0</accession>
<dbReference type="GO" id="GO:0004867">
    <property type="term" value="F:serine-type endopeptidase inhibitor activity"/>
    <property type="evidence" value="ECO:0007669"/>
    <property type="project" value="InterPro"/>
</dbReference>
<dbReference type="AlphaFoldDB" id="A0A9J6DYP0"/>
<dbReference type="SUPFAM" id="SSF57362">
    <property type="entry name" value="BPTI-like"/>
    <property type="match status" value="2"/>
</dbReference>
<dbReference type="Gene3D" id="4.10.410.10">
    <property type="entry name" value="Pancreatic trypsin inhibitor Kunitz domain"/>
    <property type="match status" value="1"/>
</dbReference>